<proteinExistence type="inferred from homology"/>
<keyword evidence="4" id="KW-1185">Reference proteome</keyword>
<comment type="similarity">
    <text evidence="2">Belongs to the short-chain dehydrogenases/reductases (SDR) family.</text>
</comment>
<dbReference type="PRINTS" id="PR00081">
    <property type="entry name" value="GDHRDH"/>
</dbReference>
<dbReference type="GO" id="GO:0016491">
    <property type="term" value="F:oxidoreductase activity"/>
    <property type="evidence" value="ECO:0007669"/>
    <property type="project" value="UniProtKB-KW"/>
</dbReference>
<dbReference type="InterPro" id="IPR036291">
    <property type="entry name" value="NAD(P)-bd_dom_sf"/>
</dbReference>
<keyword evidence="1" id="KW-0560">Oxidoreductase</keyword>
<sequence length="207" mass="23050">RRLDSLGFHVFAGCLTQDGREYLAKNCSKRLVTVQLDISKNESIEAALQLVKRTIPSDKGLWGLVNNAGVAGNPCVSEMCTRDDFLTVYNVNVFGMAEMCRHFLPLIRKARGRIVNMASVTGRIAFIMAPYTSTKWAIEAYSDVLRRELYSRGVRVSIIEAGGFVTPILNEERALSYVRPAFDRTPDEVKVAYGDVIGKCKYSMGVI</sequence>
<gene>
    <name evidence="3" type="ORF">GSLYS_00011307001</name>
</gene>
<dbReference type="PANTHER" id="PTHR43313:SF50">
    <property type="entry name" value="GH26015P"/>
    <property type="match status" value="1"/>
</dbReference>
<evidence type="ECO:0000256" key="1">
    <source>
        <dbReference type="ARBA" id="ARBA00023002"/>
    </source>
</evidence>
<reference evidence="3 4" key="1">
    <citation type="submission" date="2024-04" db="EMBL/GenBank/DDBJ databases">
        <authorList>
            <consortium name="Genoscope - CEA"/>
            <person name="William W."/>
        </authorList>
    </citation>
    <scope>NUCLEOTIDE SEQUENCE [LARGE SCALE GENOMIC DNA]</scope>
</reference>
<feature type="non-terminal residue" evidence="3">
    <location>
        <position position="1"/>
    </location>
</feature>
<dbReference type="AlphaFoldDB" id="A0AAV2HVA0"/>
<comment type="caution">
    <text evidence="3">The sequence shown here is derived from an EMBL/GenBank/DDBJ whole genome shotgun (WGS) entry which is preliminary data.</text>
</comment>
<evidence type="ECO:0000313" key="4">
    <source>
        <dbReference type="Proteomes" id="UP001497497"/>
    </source>
</evidence>
<dbReference type="SUPFAM" id="SSF51735">
    <property type="entry name" value="NAD(P)-binding Rossmann-fold domains"/>
    <property type="match status" value="1"/>
</dbReference>
<name>A0AAV2HVA0_LYMST</name>
<dbReference type="GO" id="GO:0008202">
    <property type="term" value="P:steroid metabolic process"/>
    <property type="evidence" value="ECO:0007669"/>
    <property type="project" value="TreeGrafter"/>
</dbReference>
<dbReference type="EMBL" id="CAXITT010000261">
    <property type="protein sequence ID" value="CAL1537394.1"/>
    <property type="molecule type" value="Genomic_DNA"/>
</dbReference>
<dbReference type="PROSITE" id="PS00061">
    <property type="entry name" value="ADH_SHORT"/>
    <property type="match status" value="1"/>
</dbReference>
<protein>
    <submittedName>
        <fullName evidence="3">Uncharacterized protein</fullName>
    </submittedName>
</protein>
<dbReference type="InterPro" id="IPR002347">
    <property type="entry name" value="SDR_fam"/>
</dbReference>
<dbReference type="Pfam" id="PF00106">
    <property type="entry name" value="adh_short"/>
    <property type="match status" value="1"/>
</dbReference>
<accession>A0AAV2HVA0</accession>
<organism evidence="3 4">
    <name type="scientific">Lymnaea stagnalis</name>
    <name type="common">Great pond snail</name>
    <name type="synonym">Helix stagnalis</name>
    <dbReference type="NCBI Taxonomy" id="6523"/>
    <lineage>
        <taxon>Eukaryota</taxon>
        <taxon>Metazoa</taxon>
        <taxon>Spiralia</taxon>
        <taxon>Lophotrochozoa</taxon>
        <taxon>Mollusca</taxon>
        <taxon>Gastropoda</taxon>
        <taxon>Heterobranchia</taxon>
        <taxon>Euthyneura</taxon>
        <taxon>Panpulmonata</taxon>
        <taxon>Hygrophila</taxon>
        <taxon>Lymnaeoidea</taxon>
        <taxon>Lymnaeidae</taxon>
        <taxon>Lymnaea</taxon>
    </lineage>
</organism>
<dbReference type="PRINTS" id="PR00080">
    <property type="entry name" value="SDRFAMILY"/>
</dbReference>
<dbReference type="Gene3D" id="3.40.50.720">
    <property type="entry name" value="NAD(P)-binding Rossmann-like Domain"/>
    <property type="match status" value="1"/>
</dbReference>
<dbReference type="InterPro" id="IPR020904">
    <property type="entry name" value="Sc_DH/Rdtase_CS"/>
</dbReference>
<evidence type="ECO:0000256" key="2">
    <source>
        <dbReference type="RuleBase" id="RU000363"/>
    </source>
</evidence>
<dbReference type="PANTHER" id="PTHR43313">
    <property type="entry name" value="SHORT-CHAIN DEHYDROGENASE/REDUCTASE FAMILY 9C"/>
    <property type="match status" value="1"/>
</dbReference>
<evidence type="ECO:0000313" key="3">
    <source>
        <dbReference type="EMBL" id="CAL1537394.1"/>
    </source>
</evidence>
<dbReference type="Proteomes" id="UP001497497">
    <property type="component" value="Unassembled WGS sequence"/>
</dbReference>